<keyword evidence="13" id="KW-1185">Reference proteome</keyword>
<dbReference type="HAMAP" id="MF_00191">
    <property type="entry name" value="IspH"/>
    <property type="match status" value="1"/>
</dbReference>
<evidence type="ECO:0000256" key="6">
    <source>
        <dbReference type="ARBA" id="ARBA00023014"/>
    </source>
</evidence>
<dbReference type="STRING" id="564608.C1MT01"/>
<dbReference type="AlphaFoldDB" id="C1MT01"/>
<sequence length="523" mass="57992">MSVMATASFAGTAMPLGRRNARATRRANAFRVRAAHDEEEPEEKADAGFKFDPSSYGDKFDPRTFRRDLSKSDQYNRRFAKDKESAERMAREGIGYSVGASRLDRATISRSLLSLLSLRPVPSRYRSLARAIAPPRLTTAPHRTEPNPNSTDGLVAKMRESGNSYVDAETGVTLKLADAYGFCWGVERAVQMAYEARKQYPDAKLWITNEIIHNPTVNKRLGDMGVNFIEETKDGKDFSGVGNGEVVILPAFGASVHEMKLLAEKGASIVDTTCPWVSKVWNAVDAHTRKEFTSIIHGKWAHEETVATASFAGTYLVIKDMKEATYLCDYILNGGDKEEFMAKFVNAHSEGFDPDVDLDGLGIANQTTMLKGETQAIGKLLERTMMEKHGVANLADHYMVMDTICDATQERQDAMYQLVEDKPDMMLVVGGYNSSNTQHLQEISEDASVPSFWVDTPERLDEDNVIAHRLAHGELVETKDWLPEGDVVIGVTSGASTPDKVVEDVVDMIFKTKRNMKTATPAR</sequence>
<proteinExistence type="inferred from homology"/>
<dbReference type="CDD" id="cd13944">
    <property type="entry name" value="lytB_ispH"/>
    <property type="match status" value="1"/>
</dbReference>
<evidence type="ECO:0000256" key="2">
    <source>
        <dbReference type="ARBA" id="ARBA00022485"/>
    </source>
</evidence>
<evidence type="ECO:0000256" key="7">
    <source>
        <dbReference type="ARBA" id="ARBA00046313"/>
    </source>
</evidence>
<evidence type="ECO:0000256" key="11">
    <source>
        <dbReference type="SAM" id="MobiDB-lite"/>
    </source>
</evidence>
<dbReference type="Pfam" id="PF02401">
    <property type="entry name" value="LYTB"/>
    <property type="match status" value="1"/>
</dbReference>
<evidence type="ECO:0000256" key="8">
    <source>
        <dbReference type="ARBA" id="ARBA00046314"/>
    </source>
</evidence>
<keyword evidence="2" id="KW-0004">4Fe-4S</keyword>
<feature type="region of interest" description="Disordered" evidence="11">
    <location>
        <begin position="35"/>
        <end position="54"/>
    </location>
</feature>
<evidence type="ECO:0000256" key="9">
    <source>
        <dbReference type="ARBA" id="ARBA00046335"/>
    </source>
</evidence>
<keyword evidence="5" id="KW-0408">Iron</keyword>
<dbReference type="GeneID" id="9683856"/>
<dbReference type="OMA" id="NSAIWDS"/>
<dbReference type="KEGG" id="mpp:MICPUCDRAFT_26764"/>
<comment type="pathway">
    <text evidence="7">Isoprenoid biosynthesis; isopentenyl diphosphate biosynthesis via DXP pathway; isopentenyl diphosphate from 1-deoxy-D-xylulose 5-phosphate: step 6/6.</text>
</comment>
<accession>C1MT01</accession>
<dbReference type="NCBIfam" id="TIGR00216">
    <property type="entry name" value="ispH_lytB"/>
    <property type="match status" value="1"/>
</dbReference>
<dbReference type="Proteomes" id="UP000001876">
    <property type="component" value="Unassembled WGS sequence"/>
</dbReference>
<gene>
    <name evidence="12" type="ORF">MICPUCDRAFT_26764</name>
</gene>
<dbReference type="PANTHER" id="PTHR31619:SF5">
    <property type="entry name" value="4-HYDROXY-3-METHYLBUT-2-ENYL DIPHOSPHATE REDUCTASE, CHLOROPLASTIC"/>
    <property type="match status" value="1"/>
</dbReference>
<dbReference type="GO" id="GO:0019288">
    <property type="term" value="P:isopentenyl diphosphate biosynthetic process, methylerythritol 4-phosphate pathway"/>
    <property type="evidence" value="ECO:0007669"/>
    <property type="project" value="InterPro"/>
</dbReference>
<dbReference type="EMBL" id="GG663739">
    <property type="protein sequence ID" value="EEH57226.1"/>
    <property type="molecule type" value="Genomic_DNA"/>
</dbReference>
<dbReference type="eggNOG" id="ENOG502QPIQ">
    <property type="taxonomic scope" value="Eukaryota"/>
</dbReference>
<dbReference type="GO" id="GO:0050992">
    <property type="term" value="P:dimethylallyl diphosphate biosynthetic process"/>
    <property type="evidence" value="ECO:0007669"/>
    <property type="project" value="InterPro"/>
</dbReference>
<name>C1MT01_MICPC</name>
<keyword evidence="3" id="KW-0479">Metal-binding</keyword>
<dbReference type="GO" id="GO:0046872">
    <property type="term" value="F:metal ion binding"/>
    <property type="evidence" value="ECO:0007669"/>
    <property type="project" value="UniProtKB-KW"/>
</dbReference>
<dbReference type="NCBIfam" id="NF009911">
    <property type="entry name" value="PRK13371.1"/>
    <property type="match status" value="1"/>
</dbReference>
<comment type="cofactor">
    <cofactor evidence="1">
        <name>[4Fe-4S] cluster</name>
        <dbReference type="ChEBI" id="CHEBI:49883"/>
    </cofactor>
</comment>
<dbReference type="EC" id="1.17.7.4" evidence="10"/>
<dbReference type="GO" id="GO:0051745">
    <property type="term" value="F:4-hydroxy-3-methylbut-2-enyl diphosphate reductase activity"/>
    <property type="evidence" value="ECO:0007669"/>
    <property type="project" value="UniProtKB-EC"/>
</dbReference>
<comment type="pathway">
    <text evidence="8">Isoprenoid biosynthesis; dimethylallyl diphosphate biosynthesis; dimethylallyl diphosphate from (2E)-4-hydroxy-3-methylbutenyl diphosphate: step 1/1.</text>
</comment>
<organism evidence="13">
    <name type="scientific">Micromonas pusilla (strain CCMP1545)</name>
    <name type="common">Picoplanktonic green alga</name>
    <dbReference type="NCBI Taxonomy" id="564608"/>
    <lineage>
        <taxon>Eukaryota</taxon>
        <taxon>Viridiplantae</taxon>
        <taxon>Chlorophyta</taxon>
        <taxon>Mamiellophyceae</taxon>
        <taxon>Mamiellales</taxon>
        <taxon>Mamiellaceae</taxon>
        <taxon>Micromonas</taxon>
    </lineage>
</organism>
<evidence type="ECO:0000313" key="12">
    <source>
        <dbReference type="EMBL" id="EEH57226.1"/>
    </source>
</evidence>
<dbReference type="Gene3D" id="3.40.50.11270">
    <property type="match status" value="1"/>
</dbReference>
<evidence type="ECO:0000256" key="1">
    <source>
        <dbReference type="ARBA" id="ARBA00001966"/>
    </source>
</evidence>
<dbReference type="PANTHER" id="PTHR31619">
    <property type="entry name" value="4-HYDROXY-3-METHYLBUT-2-ENYL DIPHOSPHATE REDUCTASE, CHLOROPLASTIC"/>
    <property type="match status" value="1"/>
</dbReference>
<reference evidence="12 13" key="1">
    <citation type="journal article" date="2009" name="Science">
        <title>Green evolution and dynamic adaptations revealed by genomes of the marine picoeukaryotes Micromonas.</title>
        <authorList>
            <person name="Worden A.Z."/>
            <person name="Lee J.H."/>
            <person name="Mock T."/>
            <person name="Rouze P."/>
            <person name="Simmons M.P."/>
            <person name="Aerts A.L."/>
            <person name="Allen A.E."/>
            <person name="Cuvelier M.L."/>
            <person name="Derelle E."/>
            <person name="Everett M.V."/>
            <person name="Foulon E."/>
            <person name="Grimwood J."/>
            <person name="Gundlach H."/>
            <person name="Henrissat B."/>
            <person name="Napoli C."/>
            <person name="McDonald S.M."/>
            <person name="Parker M.S."/>
            <person name="Rombauts S."/>
            <person name="Salamov A."/>
            <person name="Von Dassow P."/>
            <person name="Badger J.H."/>
            <person name="Coutinho P.M."/>
            <person name="Demir E."/>
            <person name="Dubchak I."/>
            <person name="Gentemann C."/>
            <person name="Eikrem W."/>
            <person name="Gready J.E."/>
            <person name="John U."/>
            <person name="Lanier W."/>
            <person name="Lindquist E.A."/>
            <person name="Lucas S."/>
            <person name="Mayer K.F."/>
            <person name="Moreau H."/>
            <person name="Not F."/>
            <person name="Otillar R."/>
            <person name="Panaud O."/>
            <person name="Pangilinan J."/>
            <person name="Paulsen I."/>
            <person name="Piegu B."/>
            <person name="Poliakov A."/>
            <person name="Robbens S."/>
            <person name="Schmutz J."/>
            <person name="Toulza E."/>
            <person name="Wyss T."/>
            <person name="Zelensky A."/>
            <person name="Zhou K."/>
            <person name="Armbrust E.V."/>
            <person name="Bhattacharya D."/>
            <person name="Goodenough U.W."/>
            <person name="Van de Peer Y."/>
            <person name="Grigoriev I.V."/>
        </authorList>
    </citation>
    <scope>NUCLEOTIDE SEQUENCE [LARGE SCALE GENOMIC DNA]</scope>
    <source>
        <strain evidence="12 13">CCMP1545</strain>
    </source>
</reference>
<keyword evidence="6" id="KW-0411">Iron-sulfur</keyword>
<keyword evidence="4" id="KW-0560">Oxidoreductase</keyword>
<protein>
    <recommendedName>
        <fullName evidence="10">4-hydroxy-3-methylbut-2-enyl diphosphate reductase</fullName>
        <ecNumber evidence="10">1.17.7.4</ecNumber>
    </recommendedName>
</protein>
<evidence type="ECO:0000256" key="5">
    <source>
        <dbReference type="ARBA" id="ARBA00023004"/>
    </source>
</evidence>
<dbReference type="RefSeq" id="XP_003058771.1">
    <property type="nucleotide sequence ID" value="XM_003058725.1"/>
</dbReference>
<dbReference type="OrthoDB" id="1698201at2759"/>
<evidence type="ECO:0000256" key="4">
    <source>
        <dbReference type="ARBA" id="ARBA00023002"/>
    </source>
</evidence>
<dbReference type="Gene3D" id="3.40.1010.20">
    <property type="entry name" value="4-hydroxy-3-methylbut-2-enyl diphosphate reductase, catalytic domain"/>
    <property type="match status" value="2"/>
</dbReference>
<dbReference type="GO" id="GO:0051539">
    <property type="term" value="F:4 iron, 4 sulfur cluster binding"/>
    <property type="evidence" value="ECO:0007669"/>
    <property type="project" value="UniProtKB-KW"/>
</dbReference>
<comment type="similarity">
    <text evidence="9">Belongs to the IspH family.</text>
</comment>
<dbReference type="InterPro" id="IPR003451">
    <property type="entry name" value="LytB/IspH"/>
</dbReference>
<evidence type="ECO:0000256" key="3">
    <source>
        <dbReference type="ARBA" id="ARBA00022723"/>
    </source>
</evidence>
<evidence type="ECO:0000256" key="10">
    <source>
        <dbReference type="ARBA" id="ARBA00047177"/>
    </source>
</evidence>
<evidence type="ECO:0000313" key="13">
    <source>
        <dbReference type="Proteomes" id="UP000001876"/>
    </source>
</evidence>